<evidence type="ECO:0000256" key="2">
    <source>
        <dbReference type="PROSITE-ProRule" id="PRU00169"/>
    </source>
</evidence>
<feature type="modified residue" description="4-aspartylphosphate" evidence="2">
    <location>
        <position position="56"/>
    </location>
</feature>
<dbReference type="AlphaFoldDB" id="A0AAU7CTA1"/>
<dbReference type="Gene3D" id="3.40.50.2300">
    <property type="match status" value="1"/>
</dbReference>
<dbReference type="PANTHER" id="PTHR43156">
    <property type="entry name" value="STAGE II SPORULATION PROTEIN E-RELATED"/>
    <property type="match status" value="1"/>
</dbReference>
<dbReference type="SMART" id="SM00331">
    <property type="entry name" value="PP2C_SIG"/>
    <property type="match status" value="1"/>
</dbReference>
<gene>
    <name evidence="4" type="ORF">V5E97_19465</name>
</gene>
<evidence type="ECO:0000259" key="3">
    <source>
        <dbReference type="PROSITE" id="PS50110"/>
    </source>
</evidence>
<dbReference type="PANTHER" id="PTHR43156:SF2">
    <property type="entry name" value="STAGE II SPORULATION PROTEIN E"/>
    <property type="match status" value="1"/>
</dbReference>
<keyword evidence="2" id="KW-0597">Phosphoprotein</keyword>
<evidence type="ECO:0000313" key="4">
    <source>
        <dbReference type="EMBL" id="XBH08132.1"/>
    </source>
</evidence>
<dbReference type="SUPFAM" id="SSF81606">
    <property type="entry name" value="PP2C-like"/>
    <property type="match status" value="1"/>
</dbReference>
<accession>A0AAU7CTA1</accession>
<dbReference type="Pfam" id="PF07228">
    <property type="entry name" value="SpoIIE"/>
    <property type="match status" value="1"/>
</dbReference>
<dbReference type="EMBL" id="CP155447">
    <property type="protein sequence ID" value="XBH08132.1"/>
    <property type="molecule type" value="Genomic_DNA"/>
</dbReference>
<dbReference type="InterPro" id="IPR052016">
    <property type="entry name" value="Bact_Sigma-Reg"/>
</dbReference>
<dbReference type="InterPro" id="IPR036457">
    <property type="entry name" value="PPM-type-like_dom_sf"/>
</dbReference>
<reference evidence="4" key="1">
    <citation type="submission" date="2024-05" db="EMBL/GenBank/DDBJ databases">
        <title>Planctomycetes of the genus Singulisphaera possess chitinolytic capabilities.</title>
        <authorList>
            <person name="Ivanova A."/>
        </authorList>
    </citation>
    <scope>NUCLEOTIDE SEQUENCE</scope>
    <source>
        <strain evidence="4">Ch08T</strain>
    </source>
</reference>
<dbReference type="Gene3D" id="3.60.40.10">
    <property type="entry name" value="PPM-type phosphatase domain"/>
    <property type="match status" value="1"/>
</dbReference>
<feature type="domain" description="Response regulatory" evidence="3">
    <location>
        <begin position="7"/>
        <end position="123"/>
    </location>
</feature>
<organism evidence="4">
    <name type="scientific">Singulisphaera sp. Ch08</name>
    <dbReference type="NCBI Taxonomy" id="3120278"/>
    <lineage>
        <taxon>Bacteria</taxon>
        <taxon>Pseudomonadati</taxon>
        <taxon>Planctomycetota</taxon>
        <taxon>Planctomycetia</taxon>
        <taxon>Isosphaerales</taxon>
        <taxon>Isosphaeraceae</taxon>
        <taxon>Singulisphaera</taxon>
    </lineage>
</organism>
<dbReference type="SMART" id="SM00448">
    <property type="entry name" value="REC"/>
    <property type="match status" value="1"/>
</dbReference>
<dbReference type="Pfam" id="PF00072">
    <property type="entry name" value="Response_reg"/>
    <property type="match status" value="1"/>
</dbReference>
<dbReference type="GO" id="GO:0000160">
    <property type="term" value="P:phosphorelay signal transduction system"/>
    <property type="evidence" value="ECO:0007669"/>
    <property type="project" value="InterPro"/>
</dbReference>
<keyword evidence="1" id="KW-0378">Hydrolase</keyword>
<name>A0AAU7CTA1_9BACT</name>
<dbReference type="SUPFAM" id="SSF52172">
    <property type="entry name" value="CheY-like"/>
    <property type="match status" value="1"/>
</dbReference>
<evidence type="ECO:0000256" key="1">
    <source>
        <dbReference type="ARBA" id="ARBA00022801"/>
    </source>
</evidence>
<sequence length="383" mass="41569">MSKSKPRILVVDDTPANLKILADLLRRDYLLSVATSGADALEIAFSEDRPDLVLLDIMMPEMDGYEVCRRLKADLRTQDVPIIFVTAMSEMDDETKGFALGAVDYITKPLRPPIVQARVAAHIELALARKTLATQHKVLHESLAVAADVQRSLLPKSLHSLPGLEVAGRMIPCDAVGGDYLDFLTGADFAERGFGVAVGDVMGHGPAAALLMTAARACLRMRAARPGGVAEVVSDINRHLVADLGDVERFMTFYLLAVQSDTVTWVSAGHEPALLLDPASGTFTDLEGDGPVLGIDPDLSFRAHHAPFRDPGHVLALCTDGVTEAWNPEGEQFGRERFKQSLLRHAQHDAGTILNGVIRDVLEFRGVAKQMDDLTLVILKRIS</sequence>
<dbReference type="RefSeq" id="WP_406700970.1">
    <property type="nucleotide sequence ID" value="NZ_CP155447.1"/>
</dbReference>
<dbReference type="InterPro" id="IPR011006">
    <property type="entry name" value="CheY-like_superfamily"/>
</dbReference>
<protein>
    <submittedName>
        <fullName evidence="4">SpoIIE family protein phosphatase</fullName>
    </submittedName>
</protein>
<dbReference type="CDD" id="cd19920">
    <property type="entry name" value="REC_PA4781-like"/>
    <property type="match status" value="1"/>
</dbReference>
<dbReference type="InterPro" id="IPR001789">
    <property type="entry name" value="Sig_transdc_resp-reg_receiver"/>
</dbReference>
<dbReference type="PROSITE" id="PS50110">
    <property type="entry name" value="RESPONSE_REGULATORY"/>
    <property type="match status" value="1"/>
</dbReference>
<proteinExistence type="predicted"/>
<dbReference type="InterPro" id="IPR001932">
    <property type="entry name" value="PPM-type_phosphatase-like_dom"/>
</dbReference>
<dbReference type="GO" id="GO:0016791">
    <property type="term" value="F:phosphatase activity"/>
    <property type="evidence" value="ECO:0007669"/>
    <property type="project" value="TreeGrafter"/>
</dbReference>